<reference evidence="2" key="1">
    <citation type="submission" date="2007-03" db="EMBL/GenBank/DDBJ databases">
        <title>Annotation of Culex pipiens quinquefasciatus.</title>
        <authorList>
            <consortium name="The Broad Institute Genome Sequencing Platform"/>
            <person name="Atkinson P.W."/>
            <person name="Hemingway J."/>
            <person name="Christensen B.M."/>
            <person name="Higgs S."/>
            <person name="Kodira C."/>
            <person name="Hannick L."/>
            <person name="Megy K."/>
            <person name="O'Leary S."/>
            <person name="Pearson M."/>
            <person name="Haas B.J."/>
            <person name="Mauceli E."/>
            <person name="Wortman J.R."/>
            <person name="Lee N.H."/>
            <person name="Guigo R."/>
            <person name="Stanke M."/>
            <person name="Alvarado L."/>
            <person name="Amedeo P."/>
            <person name="Antoine C.H."/>
            <person name="Arensburger P."/>
            <person name="Bidwell S.L."/>
            <person name="Crawford M."/>
            <person name="Camaro F."/>
            <person name="Devon K."/>
            <person name="Engels R."/>
            <person name="Hammond M."/>
            <person name="Howarth C."/>
            <person name="Koehrsen M."/>
            <person name="Lawson D."/>
            <person name="Montgomery P."/>
            <person name="Nene V."/>
            <person name="Nusbaum C."/>
            <person name="Puiu D."/>
            <person name="Romero-Severson J."/>
            <person name="Severson D.W."/>
            <person name="Shumway M."/>
            <person name="Sisk P."/>
            <person name="Stolte C."/>
            <person name="Zeng Q."/>
            <person name="Eisenstadt E."/>
            <person name="Fraser-Liggett C."/>
            <person name="Strausberg R."/>
            <person name="Galagan J."/>
            <person name="Birren B."/>
            <person name="Collins F.H."/>
        </authorList>
    </citation>
    <scope>NUCLEOTIDE SEQUENCE [LARGE SCALE GENOMIC DNA]</scope>
    <source>
        <strain evidence="2">JHB</strain>
    </source>
</reference>
<dbReference type="VEuPathDB" id="VectorBase:CQUJHB003793"/>
<dbReference type="EnsemblMetazoa" id="CPIJ002920-RA">
    <property type="protein sequence ID" value="CPIJ002920-PA"/>
    <property type="gene ID" value="CPIJ002920"/>
</dbReference>
<evidence type="ECO:0000313" key="2">
    <source>
        <dbReference type="EMBL" id="EDS37659.1"/>
    </source>
</evidence>
<dbReference type="KEGG" id="cqu:CpipJ_CPIJ002920"/>
<dbReference type="InParanoid" id="B0W754"/>
<feature type="region of interest" description="Disordered" evidence="1">
    <location>
        <begin position="28"/>
        <end position="65"/>
    </location>
</feature>
<name>B0W754_CULQU</name>
<accession>B0W754</accession>
<reference evidence="3" key="2">
    <citation type="submission" date="2021-02" db="UniProtKB">
        <authorList>
            <consortium name="EnsemblMetazoa"/>
        </authorList>
    </citation>
    <scope>IDENTIFICATION</scope>
    <source>
        <strain evidence="3">JHB</strain>
    </source>
</reference>
<feature type="compositionally biased region" description="Acidic residues" evidence="1">
    <location>
        <begin position="51"/>
        <end position="65"/>
    </location>
</feature>
<dbReference type="STRING" id="7176.B0W754"/>
<dbReference type="OrthoDB" id="10263978at2759"/>
<dbReference type="VEuPathDB" id="VectorBase:CPIJ002920"/>
<dbReference type="EMBL" id="DS231852">
    <property type="protein sequence ID" value="EDS37659.1"/>
    <property type="molecule type" value="Genomic_DNA"/>
</dbReference>
<evidence type="ECO:0000313" key="3">
    <source>
        <dbReference type="EnsemblMetazoa" id="CPIJ002920-PA"/>
    </source>
</evidence>
<dbReference type="Proteomes" id="UP000002320">
    <property type="component" value="Unassembled WGS sequence"/>
</dbReference>
<dbReference type="AlphaFoldDB" id="B0W754"/>
<organism>
    <name type="scientific">Culex quinquefasciatus</name>
    <name type="common">Southern house mosquito</name>
    <name type="synonym">Culex pungens</name>
    <dbReference type="NCBI Taxonomy" id="7176"/>
    <lineage>
        <taxon>Eukaryota</taxon>
        <taxon>Metazoa</taxon>
        <taxon>Ecdysozoa</taxon>
        <taxon>Arthropoda</taxon>
        <taxon>Hexapoda</taxon>
        <taxon>Insecta</taxon>
        <taxon>Pterygota</taxon>
        <taxon>Neoptera</taxon>
        <taxon>Endopterygota</taxon>
        <taxon>Diptera</taxon>
        <taxon>Nematocera</taxon>
        <taxon>Culicoidea</taxon>
        <taxon>Culicidae</taxon>
        <taxon>Culicinae</taxon>
        <taxon>Culicini</taxon>
        <taxon>Culex</taxon>
        <taxon>Culex</taxon>
    </lineage>
</organism>
<evidence type="ECO:0000256" key="1">
    <source>
        <dbReference type="SAM" id="MobiDB-lite"/>
    </source>
</evidence>
<dbReference type="HOGENOM" id="CLU_2851882_0_0_1"/>
<evidence type="ECO:0000313" key="4">
    <source>
        <dbReference type="Proteomes" id="UP000002320"/>
    </source>
</evidence>
<keyword evidence="4" id="KW-1185">Reference proteome</keyword>
<sequence length="65" mass="7243">MATAQHFRTLVEFAKPMDFWRGLLKALDAARDGPSPRKRKKTRAKAGSDSEGSDGDEAEEEMDEC</sequence>
<protein>
    <submittedName>
        <fullName evidence="2 3">Uncharacterized protein</fullName>
    </submittedName>
</protein>
<proteinExistence type="predicted"/>
<gene>
    <name evidence="3" type="primary">6034183</name>
    <name evidence="2" type="ORF">CpipJ_CPIJ002920</name>
</gene>